<dbReference type="eggNOG" id="ENOG5031BNP">
    <property type="taxonomic scope" value="Bacteria"/>
</dbReference>
<name>T0KBA8_9SPHN</name>
<gene>
    <name evidence="1" type="ORF">M529_01255</name>
</gene>
<evidence type="ECO:0008006" key="3">
    <source>
        <dbReference type="Google" id="ProtNLM"/>
    </source>
</evidence>
<organism evidence="1 2">
    <name type="scientific">Sphingobium ummariense RL-3</name>
    <dbReference type="NCBI Taxonomy" id="1346791"/>
    <lineage>
        <taxon>Bacteria</taxon>
        <taxon>Pseudomonadati</taxon>
        <taxon>Pseudomonadota</taxon>
        <taxon>Alphaproteobacteria</taxon>
        <taxon>Sphingomonadales</taxon>
        <taxon>Sphingomonadaceae</taxon>
        <taxon>Sphingobium</taxon>
    </lineage>
</organism>
<sequence>MNFIVFSVAFANRHHASDMDISIAPLATPPPQPPAPIGKARPDRWAASAWLLRRGGSLSTPGAVAAGRLGGSQAGIRIDYGLVPSAALRPTAYARVASALDSPAAPEGAVGLSLQPVRALPIRFALERRIALGKGARNATTFMAVGGFGPRPVGGGVEAEGYAQAGMVGLRRRDFFVDGKLSLLAPVAVSTLRIGASMSGGAQPGAERLDLGPEVQLRLPFPHTHARLSLEWRERIAGRAAPSSGLALTLASDF</sequence>
<dbReference type="STRING" id="1346791.M529_01255"/>
<keyword evidence="2" id="KW-1185">Reference proteome</keyword>
<proteinExistence type="predicted"/>
<dbReference type="Proteomes" id="UP000015523">
    <property type="component" value="Unassembled WGS sequence"/>
</dbReference>
<dbReference type="PATRIC" id="fig|1346791.3.peg.236"/>
<comment type="caution">
    <text evidence="1">The sequence shown here is derived from an EMBL/GenBank/DDBJ whole genome shotgun (WGS) entry which is preliminary data.</text>
</comment>
<dbReference type="AlphaFoldDB" id="T0KBA8"/>
<dbReference type="EMBL" id="AUWY01000022">
    <property type="protein sequence ID" value="EQB33979.1"/>
    <property type="molecule type" value="Genomic_DNA"/>
</dbReference>
<evidence type="ECO:0000313" key="1">
    <source>
        <dbReference type="EMBL" id="EQB33979.1"/>
    </source>
</evidence>
<evidence type="ECO:0000313" key="2">
    <source>
        <dbReference type="Proteomes" id="UP000015523"/>
    </source>
</evidence>
<accession>T0KBA8</accession>
<protein>
    <recommendedName>
        <fullName evidence="3">Haemolysin activator HlyB C-terminal domain-containing protein</fullName>
    </recommendedName>
</protein>
<dbReference type="RefSeq" id="WP_021316307.1">
    <property type="nucleotide sequence ID" value="NZ_AUWY01000022.1"/>
</dbReference>
<reference evidence="1 2" key="1">
    <citation type="journal article" date="2013" name="Genome Announc.">
        <title>Draft Genome Sequence of Sphingobium ummariense Strain RL-3, a Hexachlorocyclohexane-Degrading Bacterium.</title>
        <authorList>
            <person name="Kohli P."/>
            <person name="Dua A."/>
            <person name="Sangwan N."/>
            <person name="Oldach P."/>
            <person name="Khurana J.P."/>
            <person name="Lal R."/>
        </authorList>
    </citation>
    <scope>NUCLEOTIDE SEQUENCE [LARGE SCALE GENOMIC DNA]</scope>
    <source>
        <strain evidence="1 2">RL-3</strain>
    </source>
</reference>